<comment type="caution">
    <text evidence="2">The sequence shown here is derived from an EMBL/GenBank/DDBJ whole genome shotgun (WGS) entry which is preliminary data.</text>
</comment>
<dbReference type="EMBL" id="JBHSXM010000001">
    <property type="protein sequence ID" value="MFC6836654.1"/>
    <property type="molecule type" value="Genomic_DNA"/>
</dbReference>
<keyword evidence="1" id="KW-0472">Membrane</keyword>
<keyword evidence="1" id="KW-0812">Transmembrane</keyword>
<organism evidence="2 3">
    <name type="scientific">Halomarina ordinaria</name>
    <dbReference type="NCBI Taxonomy" id="3033939"/>
    <lineage>
        <taxon>Archaea</taxon>
        <taxon>Methanobacteriati</taxon>
        <taxon>Methanobacteriota</taxon>
        <taxon>Stenosarchaea group</taxon>
        <taxon>Halobacteria</taxon>
        <taxon>Halobacteriales</taxon>
        <taxon>Natronomonadaceae</taxon>
        <taxon>Halomarina</taxon>
    </lineage>
</organism>
<feature type="transmembrane region" description="Helical" evidence="1">
    <location>
        <begin position="64"/>
        <end position="83"/>
    </location>
</feature>
<evidence type="ECO:0000313" key="3">
    <source>
        <dbReference type="Proteomes" id="UP001596406"/>
    </source>
</evidence>
<dbReference type="AlphaFoldDB" id="A0ABD5U8H1"/>
<gene>
    <name evidence="2" type="ORF">ACFQHK_09020</name>
</gene>
<accession>A0ABD5U8H1</accession>
<reference evidence="2 3" key="1">
    <citation type="journal article" date="2019" name="Int. J. Syst. Evol. Microbiol.">
        <title>The Global Catalogue of Microorganisms (GCM) 10K type strain sequencing project: providing services to taxonomists for standard genome sequencing and annotation.</title>
        <authorList>
            <consortium name="The Broad Institute Genomics Platform"/>
            <consortium name="The Broad Institute Genome Sequencing Center for Infectious Disease"/>
            <person name="Wu L."/>
            <person name="Ma J."/>
        </authorList>
    </citation>
    <scope>NUCLEOTIDE SEQUENCE [LARGE SCALE GENOMIC DNA]</scope>
    <source>
        <strain evidence="2 3">PSRA2</strain>
    </source>
</reference>
<feature type="transmembrane region" description="Helical" evidence="1">
    <location>
        <begin position="35"/>
        <end position="58"/>
    </location>
</feature>
<dbReference type="Proteomes" id="UP001596406">
    <property type="component" value="Unassembled WGS sequence"/>
</dbReference>
<feature type="transmembrane region" description="Helical" evidence="1">
    <location>
        <begin position="6"/>
        <end position="28"/>
    </location>
</feature>
<sequence length="98" mass="10376">MVDAALLWIGANAALSVVSVGAFIFHYVWTHEPDYFAVAFAAVWAAGVVELGMASGYVPEPTLFHVPVVVCLGVALVAGGLSVRQSEIGFRLGNRDTR</sequence>
<dbReference type="RefSeq" id="WP_304448335.1">
    <property type="nucleotide sequence ID" value="NZ_JARRAH010000001.1"/>
</dbReference>
<protein>
    <submittedName>
        <fullName evidence="2">Uncharacterized protein</fullName>
    </submittedName>
</protein>
<evidence type="ECO:0000256" key="1">
    <source>
        <dbReference type="SAM" id="Phobius"/>
    </source>
</evidence>
<name>A0ABD5U8H1_9EURY</name>
<proteinExistence type="predicted"/>
<keyword evidence="3" id="KW-1185">Reference proteome</keyword>
<keyword evidence="1" id="KW-1133">Transmembrane helix</keyword>
<evidence type="ECO:0000313" key="2">
    <source>
        <dbReference type="EMBL" id="MFC6836654.1"/>
    </source>
</evidence>